<dbReference type="PANTHER" id="PTHR30543">
    <property type="entry name" value="CHROMATE REDUCTASE"/>
    <property type="match status" value="1"/>
</dbReference>
<evidence type="ECO:0000313" key="2">
    <source>
        <dbReference type="EMBL" id="ASO05223.1"/>
    </source>
</evidence>
<dbReference type="GO" id="GO:0010181">
    <property type="term" value="F:FMN binding"/>
    <property type="evidence" value="ECO:0007669"/>
    <property type="project" value="TreeGrafter"/>
</dbReference>
<protein>
    <submittedName>
        <fullName evidence="2">Chromate reductase</fullName>
        <ecNumber evidence="2">1.6.5.2</ecNumber>
    </submittedName>
</protein>
<accession>A0A221UVE0</accession>
<dbReference type="GO" id="GO:0003955">
    <property type="term" value="F:NAD(P)H dehydrogenase (quinone) activity"/>
    <property type="evidence" value="ECO:0007669"/>
    <property type="project" value="UniProtKB-EC"/>
</dbReference>
<dbReference type="InterPro" id="IPR050712">
    <property type="entry name" value="NAD(P)H-dep_reductase"/>
</dbReference>
<evidence type="ECO:0000313" key="3">
    <source>
        <dbReference type="Proteomes" id="UP000204551"/>
    </source>
</evidence>
<dbReference type="SUPFAM" id="SSF52218">
    <property type="entry name" value="Flavoproteins"/>
    <property type="match status" value="1"/>
</dbReference>
<gene>
    <name evidence="2" type="ORF">AREALGSMS7_01757</name>
</gene>
<dbReference type="EC" id="1.6.5.2" evidence="2"/>
<organism evidence="2 3">
    <name type="scientific">Arenibacter algicola</name>
    <dbReference type="NCBI Taxonomy" id="616991"/>
    <lineage>
        <taxon>Bacteria</taxon>
        <taxon>Pseudomonadati</taxon>
        <taxon>Bacteroidota</taxon>
        <taxon>Flavobacteriia</taxon>
        <taxon>Flavobacteriales</taxon>
        <taxon>Flavobacteriaceae</taxon>
        <taxon>Arenibacter</taxon>
    </lineage>
</organism>
<reference evidence="2 3" key="1">
    <citation type="submission" date="2017-07" db="EMBL/GenBank/DDBJ databases">
        <title>Genome Sequence of Arenibacter algicola Strain SMS7 Isolated from a culture of the Diatom Skeletonema marinoi.</title>
        <authorList>
            <person name="Topel M."/>
            <person name="Pinder M.I.M."/>
            <person name="Johansson O.N."/>
            <person name="Kourtchenko O."/>
            <person name="Godhe A."/>
            <person name="Clarke A.K."/>
        </authorList>
    </citation>
    <scope>NUCLEOTIDE SEQUENCE [LARGE SCALE GENOMIC DNA]</scope>
    <source>
        <strain evidence="2 3">SMS7</strain>
    </source>
</reference>
<feature type="domain" description="NADPH-dependent FMN reductase-like" evidence="1">
    <location>
        <begin position="4"/>
        <end position="93"/>
    </location>
</feature>
<proteinExistence type="predicted"/>
<dbReference type="Gene3D" id="3.40.50.360">
    <property type="match status" value="1"/>
</dbReference>
<dbReference type="AlphaFoldDB" id="A0A221UVE0"/>
<dbReference type="EMBL" id="CP022515">
    <property type="protein sequence ID" value="ASO05223.1"/>
    <property type="molecule type" value="Genomic_DNA"/>
</dbReference>
<dbReference type="RefSeq" id="WP_198319223.1">
    <property type="nucleotide sequence ID" value="NZ_CP022515.1"/>
</dbReference>
<dbReference type="InterPro" id="IPR005025">
    <property type="entry name" value="FMN_Rdtase-like_dom"/>
</dbReference>
<keyword evidence="2" id="KW-0560">Oxidoreductase</keyword>
<evidence type="ECO:0000259" key="1">
    <source>
        <dbReference type="Pfam" id="PF03358"/>
    </source>
</evidence>
<dbReference type="KEGG" id="aalg:AREALGSMS7_01757"/>
<dbReference type="Proteomes" id="UP000204551">
    <property type="component" value="Chromosome"/>
</dbReference>
<dbReference type="PANTHER" id="PTHR30543:SF21">
    <property type="entry name" value="NAD(P)H-DEPENDENT FMN REDUCTASE LOT6"/>
    <property type="match status" value="1"/>
</dbReference>
<dbReference type="GO" id="GO:0005829">
    <property type="term" value="C:cytosol"/>
    <property type="evidence" value="ECO:0007669"/>
    <property type="project" value="TreeGrafter"/>
</dbReference>
<dbReference type="Pfam" id="PF03358">
    <property type="entry name" value="FMN_red"/>
    <property type="match status" value="1"/>
</dbReference>
<dbReference type="InterPro" id="IPR029039">
    <property type="entry name" value="Flavoprotein-like_sf"/>
</dbReference>
<name>A0A221UVE0_9FLAO</name>
<sequence>MKYKIAAIIGSLRKCSFSSKTAENLIRLAPENIEMEIVEIGKLPHYNEDLATENPPKEWVEFRDQIKTFHGVFQFTPEYNRSVSGVLKNTLDVGFPSLR</sequence>